<dbReference type="PANTHER" id="PTHR33067">
    <property type="entry name" value="RNA-DIRECTED DNA POLYMERASE-RELATED"/>
    <property type="match status" value="1"/>
</dbReference>
<dbReference type="OrthoDB" id="1433126at2759"/>
<evidence type="ECO:0000313" key="1">
    <source>
        <dbReference type="EMBL" id="RDX67924.1"/>
    </source>
</evidence>
<dbReference type="AlphaFoldDB" id="A0A371EPK6"/>
<dbReference type="Gene3D" id="2.40.70.10">
    <property type="entry name" value="Acid Proteases"/>
    <property type="match status" value="1"/>
</dbReference>
<evidence type="ECO:0008006" key="3">
    <source>
        <dbReference type="Google" id="ProtNLM"/>
    </source>
</evidence>
<dbReference type="PANTHER" id="PTHR33067:SF9">
    <property type="entry name" value="RNA-DIRECTED DNA POLYMERASE"/>
    <property type="match status" value="1"/>
</dbReference>
<dbReference type="InterPro" id="IPR021109">
    <property type="entry name" value="Peptidase_aspartic_dom_sf"/>
</dbReference>
<sequence>MGERDINIPLLDAIKQIPKYAKFLKELCMHKRKKMKGGVELGGIVWALTRNDNLIAGTRQDLPKKCRDPIIFSILYTIGDYNFVDAMLDLGASINIMSTSIYKSLKCKDLEPTRMTIQLANRSVVQPLSVLEDVLVQVDELIFLLDFYVLDIENETPRKRSTLILG</sequence>
<accession>A0A371EPK6</accession>
<keyword evidence="2" id="KW-1185">Reference proteome</keyword>
<dbReference type="EMBL" id="QJKJ01012767">
    <property type="protein sequence ID" value="RDX67924.1"/>
    <property type="molecule type" value="Genomic_DNA"/>
</dbReference>
<comment type="caution">
    <text evidence="1">The sequence shown here is derived from an EMBL/GenBank/DDBJ whole genome shotgun (WGS) entry which is preliminary data.</text>
</comment>
<feature type="non-terminal residue" evidence="1">
    <location>
        <position position="1"/>
    </location>
</feature>
<name>A0A371EPK6_MUCPR</name>
<gene>
    <name evidence="1" type="ORF">CR513_53138</name>
</gene>
<protein>
    <recommendedName>
        <fullName evidence="3">Aspartic peptidase DDI1-type domain-containing protein</fullName>
    </recommendedName>
</protein>
<proteinExistence type="predicted"/>
<dbReference type="CDD" id="cd00303">
    <property type="entry name" value="retropepsin_like"/>
    <property type="match status" value="1"/>
</dbReference>
<dbReference type="Proteomes" id="UP000257109">
    <property type="component" value="Unassembled WGS sequence"/>
</dbReference>
<reference evidence="1" key="1">
    <citation type="submission" date="2018-05" db="EMBL/GenBank/DDBJ databases">
        <title>Draft genome of Mucuna pruriens seed.</title>
        <authorList>
            <person name="Nnadi N.E."/>
            <person name="Vos R."/>
            <person name="Hasami M.H."/>
            <person name="Devisetty U.K."/>
            <person name="Aguiy J.C."/>
        </authorList>
    </citation>
    <scope>NUCLEOTIDE SEQUENCE [LARGE SCALE GENOMIC DNA]</scope>
    <source>
        <strain evidence="1">JCA_2017</strain>
    </source>
</reference>
<evidence type="ECO:0000313" key="2">
    <source>
        <dbReference type="Proteomes" id="UP000257109"/>
    </source>
</evidence>
<organism evidence="1 2">
    <name type="scientific">Mucuna pruriens</name>
    <name type="common">Velvet bean</name>
    <name type="synonym">Dolichos pruriens</name>
    <dbReference type="NCBI Taxonomy" id="157652"/>
    <lineage>
        <taxon>Eukaryota</taxon>
        <taxon>Viridiplantae</taxon>
        <taxon>Streptophyta</taxon>
        <taxon>Embryophyta</taxon>
        <taxon>Tracheophyta</taxon>
        <taxon>Spermatophyta</taxon>
        <taxon>Magnoliopsida</taxon>
        <taxon>eudicotyledons</taxon>
        <taxon>Gunneridae</taxon>
        <taxon>Pentapetalae</taxon>
        <taxon>rosids</taxon>
        <taxon>fabids</taxon>
        <taxon>Fabales</taxon>
        <taxon>Fabaceae</taxon>
        <taxon>Papilionoideae</taxon>
        <taxon>50 kb inversion clade</taxon>
        <taxon>NPAAA clade</taxon>
        <taxon>indigoferoid/millettioid clade</taxon>
        <taxon>Phaseoleae</taxon>
        <taxon>Mucuna</taxon>
    </lineage>
</organism>